<evidence type="ECO:0000313" key="2">
    <source>
        <dbReference type="Proteomes" id="UP001162992"/>
    </source>
</evidence>
<comment type="caution">
    <text evidence="1">The sequence shown here is derived from an EMBL/GenBank/DDBJ whole genome shotgun (WGS) entry which is preliminary data.</text>
</comment>
<keyword evidence="2" id="KW-1185">Reference proteome</keyword>
<organism evidence="1 2">
    <name type="scientific">Diphasiastrum complanatum</name>
    <name type="common">Issler's clubmoss</name>
    <name type="synonym">Lycopodium complanatum</name>
    <dbReference type="NCBI Taxonomy" id="34168"/>
    <lineage>
        <taxon>Eukaryota</taxon>
        <taxon>Viridiplantae</taxon>
        <taxon>Streptophyta</taxon>
        <taxon>Embryophyta</taxon>
        <taxon>Tracheophyta</taxon>
        <taxon>Lycopodiopsida</taxon>
        <taxon>Lycopodiales</taxon>
        <taxon>Lycopodiaceae</taxon>
        <taxon>Lycopodioideae</taxon>
        <taxon>Diphasiastrum</taxon>
    </lineage>
</organism>
<dbReference type="Proteomes" id="UP001162992">
    <property type="component" value="Chromosome 11"/>
</dbReference>
<sequence length="1031" mass="114123">MVGWMGRVQQQLDSWTEQQKQRQRELWPPWRWNWKWPWQGEDKRQKHRMQEEYRRRQQQIHGLCKAVKVDNVPDLQDLLGAMILSECVYKKPESELLRAVNNFKADFGGRLIPMERIQPSLEHVPHRYLLAESGDTLFASFVGTKHYKDIIADANVWQGAIFDEDLDVNIRGEVDDMKDNAEHKMIRDHAKVSKSNKEESRTANVKAQNYGQKPAAHRGFLTRANAIPAVEIYELAKKKDCKLVLCGHSLGGAVAALATLAILRVFSSSSSKDGNNLNIKCITFSQPPVGNAALKDYVHRKGWQRHFHTYCIPEDVIPRLLSPAYFQHYQKGFSQSNSKQPDVASAAELKPEKSSLSTKKSSRNERMVLGVGPIQTSYWRLSRLVPLASVQSSFAWLKGKRTDAIKFDPLATPSLEVGENGAIVQPLEIQEGTEGVSLVPFPSNLEQTSSSPEERKSEVVEAKTGNVPDWRKRVPSFPSYVPFGQLFLLERSSVEPLSALEYTRLTSTVQSVLLELKERFQSHTMRSYRTRFKKIYDLCTCEEVPSPVFMTEHLPHISHLQQWLGLTGTGSAELAKIAEPLTIRAATSLVPIGWPGVEDDKKIKKPLRVDVQGYGLHLCTLVQAQLNGQWCSTTAELSPYQPQQDKWQRMRIIIGAPLKQNVPLQANSGPVAPDAAMSIFQADVIAEEAKLEGDGEHSCSPIVEGLTEVIIHCSTDFMKSSKKVSITLRRVRLLGLEGAGKTSLFHALLGKGGSTANGGGIFPDMEWNEGVVSGVGYIDAAGVNLQDLTSEAHLLRQELHVKAGKLCKKLDLVVFVHNLAHKVPRLRQSTGASHTRPALAVLLDEVVAAGVPLILAITNKFSVSADRRQTAATAVMETYRIPPDLAVIVNSCPYSVHGYGAIDTSQRSIGARNRPGSSNFTLQGTAQKIMSGPVNLVQMPFRKRDVVLPVEGVTELHNLIHKVLLSHEEAAFEELARESLAMEVEEKSAHPLVKGTRYFPGKPGTGAAAAVGASFGIFAAIILGATSLRKS</sequence>
<gene>
    <name evidence="1" type="ORF">O6H91_11G091900</name>
</gene>
<dbReference type="EMBL" id="CM055102">
    <property type="protein sequence ID" value="KAJ7539420.1"/>
    <property type="molecule type" value="Genomic_DNA"/>
</dbReference>
<proteinExistence type="predicted"/>
<reference evidence="2" key="1">
    <citation type="journal article" date="2024" name="Proc. Natl. Acad. Sci. U.S.A.">
        <title>Extraordinary preservation of gene collinearity over three hundred million years revealed in homosporous lycophytes.</title>
        <authorList>
            <person name="Li C."/>
            <person name="Wickell D."/>
            <person name="Kuo L.Y."/>
            <person name="Chen X."/>
            <person name="Nie B."/>
            <person name="Liao X."/>
            <person name="Peng D."/>
            <person name="Ji J."/>
            <person name="Jenkins J."/>
            <person name="Williams M."/>
            <person name="Shu S."/>
            <person name="Plott C."/>
            <person name="Barry K."/>
            <person name="Rajasekar S."/>
            <person name="Grimwood J."/>
            <person name="Han X."/>
            <person name="Sun S."/>
            <person name="Hou Z."/>
            <person name="He W."/>
            <person name="Dai G."/>
            <person name="Sun C."/>
            <person name="Schmutz J."/>
            <person name="Leebens-Mack J.H."/>
            <person name="Li F.W."/>
            <person name="Wang L."/>
        </authorList>
    </citation>
    <scope>NUCLEOTIDE SEQUENCE [LARGE SCALE GENOMIC DNA]</scope>
    <source>
        <strain evidence="2">cv. PW_Plant_1</strain>
    </source>
</reference>
<accession>A0ACC2CBU2</accession>
<name>A0ACC2CBU2_DIPCM</name>
<evidence type="ECO:0000313" key="1">
    <source>
        <dbReference type="EMBL" id="KAJ7539420.1"/>
    </source>
</evidence>
<protein>
    <submittedName>
        <fullName evidence="1">Uncharacterized protein</fullName>
    </submittedName>
</protein>